<feature type="transmembrane region" description="Helical" evidence="12">
    <location>
        <begin position="31"/>
        <end position="48"/>
    </location>
</feature>
<evidence type="ECO:0000313" key="13">
    <source>
        <dbReference type="EMBL" id="CAJ0580627.1"/>
    </source>
</evidence>
<gene>
    <name evidence="13" type="ORF">MSPICULIGERA_LOCUS18820</name>
</gene>
<dbReference type="GO" id="GO:0005921">
    <property type="term" value="C:gap junction"/>
    <property type="evidence" value="ECO:0007669"/>
    <property type="project" value="UniProtKB-SubCell"/>
</dbReference>
<comment type="caution">
    <text evidence="13">The sequence shown here is derived from an EMBL/GenBank/DDBJ whole genome shotgun (WGS) entry which is preliminary data.</text>
</comment>
<dbReference type="PANTHER" id="PTHR11893:SF20">
    <property type="entry name" value="INNEXIN-3"/>
    <property type="match status" value="1"/>
</dbReference>
<keyword evidence="4" id="KW-1003">Cell membrane</keyword>
<dbReference type="EMBL" id="CATQJA010002662">
    <property type="protein sequence ID" value="CAJ0580627.1"/>
    <property type="molecule type" value="Genomic_DNA"/>
</dbReference>
<feature type="transmembrane region" description="Helical" evidence="12">
    <location>
        <begin position="105"/>
        <end position="126"/>
    </location>
</feature>
<evidence type="ECO:0000256" key="7">
    <source>
        <dbReference type="ARBA" id="ARBA00022949"/>
    </source>
</evidence>
<dbReference type="GO" id="GO:0034220">
    <property type="term" value="P:monoatomic ion transmembrane transport"/>
    <property type="evidence" value="ECO:0007669"/>
    <property type="project" value="UniProtKB-KW"/>
</dbReference>
<reference evidence="13" key="1">
    <citation type="submission" date="2023-06" db="EMBL/GenBank/DDBJ databases">
        <authorList>
            <person name="Delattre M."/>
        </authorList>
    </citation>
    <scope>NUCLEOTIDE SEQUENCE</scope>
    <source>
        <strain evidence="13">AF72</strain>
    </source>
</reference>
<evidence type="ECO:0000313" key="14">
    <source>
        <dbReference type="Proteomes" id="UP001177023"/>
    </source>
</evidence>
<feature type="non-terminal residue" evidence="13">
    <location>
        <position position="284"/>
    </location>
</feature>
<dbReference type="Proteomes" id="UP001177023">
    <property type="component" value="Unassembled WGS sequence"/>
</dbReference>
<evidence type="ECO:0000256" key="8">
    <source>
        <dbReference type="ARBA" id="ARBA00022989"/>
    </source>
</evidence>
<dbReference type="PANTHER" id="PTHR11893">
    <property type="entry name" value="INNEXIN"/>
    <property type="match status" value="1"/>
</dbReference>
<comment type="subcellular location">
    <subcellularLocation>
        <location evidence="1">Cell junction</location>
        <location evidence="1">Gap junction</location>
    </subcellularLocation>
    <subcellularLocation>
        <location evidence="2">Cell membrane</location>
        <topology evidence="2">Multi-pass membrane protein</topology>
    </subcellularLocation>
</comment>
<dbReference type="GO" id="GO:0005886">
    <property type="term" value="C:plasma membrane"/>
    <property type="evidence" value="ECO:0007669"/>
    <property type="project" value="UniProtKB-SubCell"/>
</dbReference>
<evidence type="ECO:0000256" key="9">
    <source>
        <dbReference type="ARBA" id="ARBA00023065"/>
    </source>
</evidence>
<dbReference type="AlphaFoldDB" id="A0AA36D3W5"/>
<evidence type="ECO:0000256" key="1">
    <source>
        <dbReference type="ARBA" id="ARBA00004610"/>
    </source>
</evidence>
<keyword evidence="3" id="KW-0813">Transport</keyword>
<keyword evidence="7" id="KW-0965">Cell junction</keyword>
<evidence type="ECO:0000256" key="3">
    <source>
        <dbReference type="ARBA" id="ARBA00022448"/>
    </source>
</evidence>
<keyword evidence="10 12" id="KW-0472">Membrane</keyword>
<feature type="transmembrane region" description="Helical" evidence="12">
    <location>
        <begin position="187"/>
        <end position="208"/>
    </location>
</feature>
<evidence type="ECO:0000256" key="5">
    <source>
        <dbReference type="ARBA" id="ARBA00022692"/>
    </source>
</evidence>
<evidence type="ECO:0000256" key="6">
    <source>
        <dbReference type="ARBA" id="ARBA00022868"/>
    </source>
</evidence>
<keyword evidence="14" id="KW-1185">Reference proteome</keyword>
<evidence type="ECO:0000256" key="10">
    <source>
        <dbReference type="ARBA" id="ARBA00023136"/>
    </source>
</evidence>
<accession>A0AA36D3W5</accession>
<evidence type="ECO:0008006" key="15">
    <source>
        <dbReference type="Google" id="ProtNLM"/>
    </source>
</evidence>
<evidence type="ECO:0000256" key="2">
    <source>
        <dbReference type="ARBA" id="ARBA00004651"/>
    </source>
</evidence>
<evidence type="ECO:0000256" key="11">
    <source>
        <dbReference type="ARBA" id="ARBA00023303"/>
    </source>
</evidence>
<dbReference type="InterPro" id="IPR000990">
    <property type="entry name" value="Innexin"/>
</dbReference>
<evidence type="ECO:0000256" key="12">
    <source>
        <dbReference type="SAM" id="Phobius"/>
    </source>
</evidence>
<sequence>MALSIFFPFLLESVSKFFQPTALDDWTDKLNHYWVPFIHLWMVVFVGAQSQFLGWFRCYQPDDLGNKWDDWLRNYCFIEELHYKPFPKTIAIDEMNVIFHTQSTIAYYWSAPLFILALTAAFARLISKQELLIFLQLFENGILQTRRSWIGTSYEFNGIISHNNIAHNAYYLDKCFMKKFSLYYGKLVYFISFFTTLHSLVKTTYRIFVPSAGKRYIKEFLSEYALFYSGIDIWTEATSIEVSDQKLTGFLEFLGKELPIEDNNSVVRQRLKAAIAQYDEILGA</sequence>
<protein>
    <recommendedName>
        <fullName evidence="15">Innexin</fullName>
    </recommendedName>
</protein>
<keyword evidence="8 12" id="KW-1133">Transmembrane helix</keyword>
<dbReference type="PROSITE" id="PS51013">
    <property type="entry name" value="PANNEXIN"/>
    <property type="match status" value="1"/>
</dbReference>
<keyword evidence="6" id="KW-0303">Gap junction</keyword>
<keyword evidence="11" id="KW-0407">Ion channel</keyword>
<dbReference type="GO" id="GO:0005243">
    <property type="term" value="F:gap junction channel activity"/>
    <property type="evidence" value="ECO:0007669"/>
    <property type="project" value="TreeGrafter"/>
</dbReference>
<keyword evidence="5 12" id="KW-0812">Transmembrane</keyword>
<proteinExistence type="predicted"/>
<evidence type="ECO:0000256" key="4">
    <source>
        <dbReference type="ARBA" id="ARBA00022475"/>
    </source>
</evidence>
<name>A0AA36D3W5_9BILA</name>
<keyword evidence="9" id="KW-0406">Ion transport</keyword>
<organism evidence="13 14">
    <name type="scientific">Mesorhabditis spiculigera</name>
    <dbReference type="NCBI Taxonomy" id="96644"/>
    <lineage>
        <taxon>Eukaryota</taxon>
        <taxon>Metazoa</taxon>
        <taxon>Ecdysozoa</taxon>
        <taxon>Nematoda</taxon>
        <taxon>Chromadorea</taxon>
        <taxon>Rhabditida</taxon>
        <taxon>Rhabditina</taxon>
        <taxon>Rhabditomorpha</taxon>
        <taxon>Rhabditoidea</taxon>
        <taxon>Rhabditidae</taxon>
        <taxon>Mesorhabditinae</taxon>
        <taxon>Mesorhabditis</taxon>
    </lineage>
</organism>